<comment type="caution">
    <text evidence="4">The sequence shown here is derived from an EMBL/GenBank/DDBJ whole genome shotgun (WGS) entry which is preliminary data.</text>
</comment>
<evidence type="ECO:0000313" key="5">
    <source>
        <dbReference type="Proteomes" id="UP000253509"/>
    </source>
</evidence>
<gene>
    <name evidence="4" type="ORF">DFO65_10845</name>
</gene>
<sequence>MVSRRSYDNSQRTESARATRRRILESAREILLSGGYAGMTVARLAAAAEVSPQTVYNAVGGKAAVVKAVYDVMLAGDEEPVPMSSRPEFMAMRGSGDAIEFLAAYAAWCRGIYERVGALLGVLLEGGSGGDAMLRDFVSTIEAERRVGNGHALSLLEQTHGIPDPPGRERLHDIVWTLTAPEVADRLIRRCSWSPADYENWLAGQLAASLRQG</sequence>
<dbReference type="InterPro" id="IPR050109">
    <property type="entry name" value="HTH-type_TetR-like_transc_reg"/>
</dbReference>
<dbReference type="AlphaFoldDB" id="A0A366IGX6"/>
<keyword evidence="1 2" id="KW-0238">DNA-binding</keyword>
<organism evidence="4 5">
    <name type="scientific">Brevibacterium celere</name>
    <dbReference type="NCBI Taxonomy" id="225845"/>
    <lineage>
        <taxon>Bacteria</taxon>
        <taxon>Bacillati</taxon>
        <taxon>Actinomycetota</taxon>
        <taxon>Actinomycetes</taxon>
        <taxon>Micrococcales</taxon>
        <taxon>Brevibacteriaceae</taxon>
        <taxon>Brevibacterium</taxon>
    </lineage>
</organism>
<dbReference type="InterPro" id="IPR009057">
    <property type="entry name" value="Homeodomain-like_sf"/>
</dbReference>
<accession>A0A366IGX6</accession>
<evidence type="ECO:0000259" key="3">
    <source>
        <dbReference type="PROSITE" id="PS50977"/>
    </source>
</evidence>
<dbReference type="Gene3D" id="1.10.357.10">
    <property type="entry name" value="Tetracycline Repressor, domain 2"/>
    <property type="match status" value="1"/>
</dbReference>
<dbReference type="PROSITE" id="PS50977">
    <property type="entry name" value="HTH_TETR_2"/>
    <property type="match status" value="1"/>
</dbReference>
<feature type="domain" description="HTH tetR-type" evidence="3">
    <location>
        <begin position="17"/>
        <end position="77"/>
    </location>
</feature>
<name>A0A366IGX6_9MICO</name>
<dbReference type="PANTHER" id="PTHR30055:SF146">
    <property type="entry name" value="HTH-TYPE TRANSCRIPTIONAL DUAL REGULATOR CECR"/>
    <property type="match status" value="1"/>
</dbReference>
<proteinExistence type="predicted"/>
<dbReference type="EMBL" id="QNSB01000008">
    <property type="protein sequence ID" value="RBP70593.1"/>
    <property type="molecule type" value="Genomic_DNA"/>
</dbReference>
<dbReference type="SUPFAM" id="SSF46689">
    <property type="entry name" value="Homeodomain-like"/>
    <property type="match status" value="1"/>
</dbReference>
<dbReference type="Proteomes" id="UP000253509">
    <property type="component" value="Unassembled WGS sequence"/>
</dbReference>
<reference evidence="4 5" key="1">
    <citation type="submission" date="2018-06" db="EMBL/GenBank/DDBJ databases">
        <title>Freshwater and sediment microbial communities from various areas in North America, analyzing microbe dynamics in response to fracking.</title>
        <authorList>
            <person name="Lamendella R."/>
        </authorList>
    </citation>
    <scope>NUCLEOTIDE SEQUENCE [LARGE SCALE GENOMIC DNA]</scope>
    <source>
        <strain evidence="4 5">3b_TX</strain>
    </source>
</reference>
<keyword evidence="5" id="KW-1185">Reference proteome</keyword>
<dbReference type="RefSeq" id="WP_113904718.1">
    <property type="nucleotide sequence ID" value="NZ_QNSB01000008.1"/>
</dbReference>
<dbReference type="Pfam" id="PF00440">
    <property type="entry name" value="TetR_N"/>
    <property type="match status" value="1"/>
</dbReference>
<evidence type="ECO:0000313" key="4">
    <source>
        <dbReference type="EMBL" id="RBP70593.1"/>
    </source>
</evidence>
<dbReference type="PANTHER" id="PTHR30055">
    <property type="entry name" value="HTH-TYPE TRANSCRIPTIONAL REGULATOR RUTR"/>
    <property type="match status" value="1"/>
</dbReference>
<dbReference type="InterPro" id="IPR001647">
    <property type="entry name" value="HTH_TetR"/>
</dbReference>
<protein>
    <submittedName>
        <fullName evidence="4">TetR family transcriptional regulator</fullName>
    </submittedName>
</protein>
<feature type="DNA-binding region" description="H-T-H motif" evidence="2">
    <location>
        <begin position="40"/>
        <end position="59"/>
    </location>
</feature>
<dbReference type="GO" id="GO:0003700">
    <property type="term" value="F:DNA-binding transcription factor activity"/>
    <property type="evidence" value="ECO:0007669"/>
    <property type="project" value="TreeGrafter"/>
</dbReference>
<dbReference type="GO" id="GO:0000976">
    <property type="term" value="F:transcription cis-regulatory region binding"/>
    <property type="evidence" value="ECO:0007669"/>
    <property type="project" value="TreeGrafter"/>
</dbReference>
<evidence type="ECO:0000256" key="1">
    <source>
        <dbReference type="ARBA" id="ARBA00023125"/>
    </source>
</evidence>
<evidence type="ECO:0000256" key="2">
    <source>
        <dbReference type="PROSITE-ProRule" id="PRU00335"/>
    </source>
</evidence>